<dbReference type="PANTHER" id="PTHR14464:SF4">
    <property type="entry name" value="EXONUCLEASE V"/>
    <property type="match status" value="1"/>
</dbReference>
<evidence type="ECO:0000256" key="1">
    <source>
        <dbReference type="ARBA" id="ARBA00001966"/>
    </source>
</evidence>
<dbReference type="GO" id="GO:0005739">
    <property type="term" value="C:mitochondrion"/>
    <property type="evidence" value="ECO:0007669"/>
    <property type="project" value="TreeGrafter"/>
</dbReference>
<proteinExistence type="inferred from homology"/>
<keyword evidence="4" id="KW-0408">Iron</keyword>
<evidence type="ECO:0000313" key="8">
    <source>
        <dbReference type="Proteomes" id="UP000799772"/>
    </source>
</evidence>
<dbReference type="GO" id="GO:0045145">
    <property type="term" value="F:single-stranded DNA 5'-3' DNA exonuclease activity"/>
    <property type="evidence" value="ECO:0007669"/>
    <property type="project" value="InterPro"/>
</dbReference>
<evidence type="ECO:0000256" key="5">
    <source>
        <dbReference type="ARBA" id="ARBA00022722"/>
    </source>
</evidence>
<protein>
    <recommendedName>
        <fullName evidence="9">Exonuclease V</fullName>
    </recommendedName>
</protein>
<evidence type="ECO:0000256" key="2">
    <source>
        <dbReference type="ARBA" id="ARBA00009797"/>
    </source>
</evidence>
<keyword evidence="4" id="KW-0004">4Fe-4S</keyword>
<comment type="caution">
    <text evidence="7">The sequence shown here is derived from an EMBL/GenBank/DDBJ whole genome shotgun (WGS) entry which is preliminary data.</text>
</comment>
<keyword evidence="6" id="KW-0378">Hydrolase</keyword>
<dbReference type="Proteomes" id="UP000799772">
    <property type="component" value="Unassembled WGS sequence"/>
</dbReference>
<organism evidence="7 8">
    <name type="scientific">Rhizodiscina lignyota</name>
    <dbReference type="NCBI Taxonomy" id="1504668"/>
    <lineage>
        <taxon>Eukaryota</taxon>
        <taxon>Fungi</taxon>
        <taxon>Dikarya</taxon>
        <taxon>Ascomycota</taxon>
        <taxon>Pezizomycotina</taxon>
        <taxon>Dothideomycetes</taxon>
        <taxon>Pleosporomycetidae</taxon>
        <taxon>Aulographales</taxon>
        <taxon>Rhizodiscinaceae</taxon>
        <taxon>Rhizodiscina</taxon>
    </lineage>
</organism>
<comment type="subunit">
    <text evidence="3">Monomer.</text>
</comment>
<dbReference type="GO" id="GO:0005634">
    <property type="term" value="C:nucleus"/>
    <property type="evidence" value="ECO:0007669"/>
    <property type="project" value="TreeGrafter"/>
</dbReference>
<reference evidence="7" key="1">
    <citation type="journal article" date="2020" name="Stud. Mycol.">
        <title>101 Dothideomycetes genomes: a test case for predicting lifestyles and emergence of pathogens.</title>
        <authorList>
            <person name="Haridas S."/>
            <person name="Albert R."/>
            <person name="Binder M."/>
            <person name="Bloem J."/>
            <person name="Labutti K."/>
            <person name="Salamov A."/>
            <person name="Andreopoulos B."/>
            <person name="Baker S."/>
            <person name="Barry K."/>
            <person name="Bills G."/>
            <person name="Bluhm B."/>
            <person name="Cannon C."/>
            <person name="Castanera R."/>
            <person name="Culley D."/>
            <person name="Daum C."/>
            <person name="Ezra D."/>
            <person name="Gonzalez J."/>
            <person name="Henrissat B."/>
            <person name="Kuo A."/>
            <person name="Liang C."/>
            <person name="Lipzen A."/>
            <person name="Lutzoni F."/>
            <person name="Magnuson J."/>
            <person name="Mondo S."/>
            <person name="Nolan M."/>
            <person name="Ohm R."/>
            <person name="Pangilinan J."/>
            <person name="Park H.-J."/>
            <person name="Ramirez L."/>
            <person name="Alfaro M."/>
            <person name="Sun H."/>
            <person name="Tritt A."/>
            <person name="Yoshinaga Y."/>
            <person name="Zwiers L.-H."/>
            <person name="Turgeon B."/>
            <person name="Goodwin S."/>
            <person name="Spatafora J."/>
            <person name="Crous P."/>
            <person name="Grigoriev I."/>
        </authorList>
    </citation>
    <scope>NUCLEOTIDE SEQUENCE</scope>
    <source>
        <strain evidence="7">CBS 133067</strain>
    </source>
</reference>
<comment type="similarity">
    <text evidence="2">Belongs to the EXO5 family.</text>
</comment>
<dbReference type="AlphaFoldDB" id="A0A9P4MC08"/>
<dbReference type="PANTHER" id="PTHR14464">
    <property type="entry name" value="EXONUCLEASE V"/>
    <property type="match status" value="1"/>
</dbReference>
<sequence>DSRSPLERFRTTPKKPLSVTDIVSPAWCEIQYWYTLTKHGRKLRTPAMKQGSAVHRILEEQVHTIVPITVQTKEDSWGLKIWNVIQGLRTLRVTGLTRELEVWGVVEGQVINGIIDELSYTCPDPQLEAEIEAEKDKHSPTKSISPSQQKIDEYFGTRSRNSTNLNLYQTPPEKRKIYLTDIKTRSRPSLPKGVAFRPTLMQLMLYRSLLASLAANTVPANTIFARYDLNPSTPFTDAFIAEISNLEFNFSDDAGLNSEDRFAPMSSQGDAINELQQHNNLTLLWQLMIQEFVRTIPSADCIGEVLRAEFILARDQSVLGSKCFAYDEDALTKYVQDEMKWWRGERKPRGVEVEEAYKCRVCEFAEDCTWRKEKMEEAIGRQRERRGRLSTGSGV</sequence>
<keyword evidence="8" id="KW-1185">Reference proteome</keyword>
<keyword evidence="5" id="KW-0540">Nuclease</keyword>
<dbReference type="OrthoDB" id="354769at2759"/>
<dbReference type="GO" id="GO:0036297">
    <property type="term" value="P:interstrand cross-link repair"/>
    <property type="evidence" value="ECO:0007669"/>
    <property type="project" value="TreeGrafter"/>
</dbReference>
<evidence type="ECO:0000256" key="4">
    <source>
        <dbReference type="ARBA" id="ARBA00022485"/>
    </source>
</evidence>
<accession>A0A9P4MC08</accession>
<dbReference type="Pfam" id="PF09810">
    <property type="entry name" value="Exo5"/>
    <property type="match status" value="1"/>
</dbReference>
<name>A0A9P4MC08_9PEZI</name>
<gene>
    <name evidence="7" type="ORF">NA57DRAFT_34144</name>
</gene>
<evidence type="ECO:0000313" key="7">
    <source>
        <dbReference type="EMBL" id="KAF2101967.1"/>
    </source>
</evidence>
<evidence type="ECO:0000256" key="6">
    <source>
        <dbReference type="ARBA" id="ARBA00022839"/>
    </source>
</evidence>
<keyword evidence="6" id="KW-0269">Exonuclease</keyword>
<feature type="non-terminal residue" evidence="7">
    <location>
        <position position="1"/>
    </location>
</feature>
<keyword evidence="4" id="KW-0411">Iron-sulfur</keyword>
<dbReference type="InterPro" id="IPR019190">
    <property type="entry name" value="EXOV"/>
</dbReference>
<evidence type="ECO:0000256" key="3">
    <source>
        <dbReference type="ARBA" id="ARBA00011245"/>
    </source>
</evidence>
<dbReference type="EMBL" id="ML978123">
    <property type="protein sequence ID" value="KAF2101967.1"/>
    <property type="molecule type" value="Genomic_DNA"/>
</dbReference>
<dbReference type="GO" id="GO:0051539">
    <property type="term" value="F:4 iron, 4 sulfur cluster binding"/>
    <property type="evidence" value="ECO:0007669"/>
    <property type="project" value="UniProtKB-KW"/>
</dbReference>
<comment type="cofactor">
    <cofactor evidence="1">
        <name>[4Fe-4S] cluster</name>
        <dbReference type="ChEBI" id="CHEBI:49883"/>
    </cofactor>
</comment>
<keyword evidence="4" id="KW-0479">Metal-binding</keyword>
<evidence type="ECO:0008006" key="9">
    <source>
        <dbReference type="Google" id="ProtNLM"/>
    </source>
</evidence>